<dbReference type="GO" id="GO:0003700">
    <property type="term" value="F:DNA-binding transcription factor activity"/>
    <property type="evidence" value="ECO:0007669"/>
    <property type="project" value="InterPro"/>
</dbReference>
<evidence type="ECO:0000259" key="2">
    <source>
        <dbReference type="PROSITE" id="PS50995"/>
    </source>
</evidence>
<name>A0A919DV51_9ACTN</name>
<feature type="compositionally biased region" description="Gly residues" evidence="1">
    <location>
        <begin position="19"/>
        <end position="38"/>
    </location>
</feature>
<accession>A0A919DV51</accession>
<dbReference type="EMBL" id="BNBT01000123">
    <property type="protein sequence ID" value="GHE82440.1"/>
    <property type="molecule type" value="Genomic_DNA"/>
</dbReference>
<dbReference type="InterPro" id="IPR039422">
    <property type="entry name" value="MarR/SlyA-like"/>
</dbReference>
<dbReference type="SMART" id="SM00347">
    <property type="entry name" value="HTH_MARR"/>
    <property type="match status" value="1"/>
</dbReference>
<feature type="domain" description="HTH marR-type" evidence="2">
    <location>
        <begin position="92"/>
        <end position="227"/>
    </location>
</feature>
<dbReference type="InterPro" id="IPR000835">
    <property type="entry name" value="HTH_MarR-typ"/>
</dbReference>
<feature type="compositionally biased region" description="Basic and acidic residues" evidence="1">
    <location>
        <begin position="1"/>
        <end position="10"/>
    </location>
</feature>
<reference evidence="3" key="1">
    <citation type="journal article" date="2014" name="Int. J. Syst. Evol. Microbiol.">
        <title>Complete genome sequence of Corynebacterium casei LMG S-19264T (=DSM 44701T), isolated from a smear-ripened cheese.</title>
        <authorList>
            <consortium name="US DOE Joint Genome Institute (JGI-PGF)"/>
            <person name="Walter F."/>
            <person name="Albersmeier A."/>
            <person name="Kalinowski J."/>
            <person name="Ruckert C."/>
        </authorList>
    </citation>
    <scope>NUCLEOTIDE SEQUENCE</scope>
    <source>
        <strain evidence="3">JCM 4784</strain>
    </source>
</reference>
<dbReference type="PANTHER" id="PTHR33164:SF104">
    <property type="entry name" value="TRANSCRIPTIONAL REGULATORY PROTEIN"/>
    <property type="match status" value="1"/>
</dbReference>
<dbReference type="InterPro" id="IPR036390">
    <property type="entry name" value="WH_DNA-bd_sf"/>
</dbReference>
<dbReference type="PANTHER" id="PTHR33164">
    <property type="entry name" value="TRANSCRIPTIONAL REGULATOR, MARR FAMILY"/>
    <property type="match status" value="1"/>
</dbReference>
<sequence>MTREPQEERGLGATAARRGGTGAPASGSGGTSGPGATSGSGDTSTSEVTSAPGVMSAPEATSAPRDASAPEDTARTIAEAWQRERPGTPVDSIGIVTPIWQLAKLFGDDRRAVLSRAGVDTATLDLLSVLRRSGPPYTLNTREIGRRCLVTAGAVSQRVARAEREGLVSRRPAADRSRAVLVTLTGAGHDLVEATVDQVLHRDAELIGSLTPEQQAQLAGLLRVLLEDVQRRVGDHGLGQVGHV</sequence>
<evidence type="ECO:0000313" key="3">
    <source>
        <dbReference type="EMBL" id="GHE82440.1"/>
    </source>
</evidence>
<reference evidence="3" key="2">
    <citation type="submission" date="2020-09" db="EMBL/GenBank/DDBJ databases">
        <authorList>
            <person name="Sun Q."/>
            <person name="Ohkuma M."/>
        </authorList>
    </citation>
    <scope>NUCLEOTIDE SEQUENCE</scope>
    <source>
        <strain evidence="3">JCM 4784</strain>
    </source>
</reference>
<dbReference type="Gene3D" id="1.10.10.10">
    <property type="entry name" value="Winged helix-like DNA-binding domain superfamily/Winged helix DNA-binding domain"/>
    <property type="match status" value="1"/>
</dbReference>
<keyword evidence="4" id="KW-1185">Reference proteome</keyword>
<evidence type="ECO:0000313" key="4">
    <source>
        <dbReference type="Proteomes" id="UP000608024"/>
    </source>
</evidence>
<evidence type="ECO:0000256" key="1">
    <source>
        <dbReference type="SAM" id="MobiDB-lite"/>
    </source>
</evidence>
<dbReference type="PROSITE" id="PS50995">
    <property type="entry name" value="HTH_MARR_2"/>
    <property type="match status" value="1"/>
</dbReference>
<dbReference type="InterPro" id="IPR036388">
    <property type="entry name" value="WH-like_DNA-bd_sf"/>
</dbReference>
<protein>
    <recommendedName>
        <fullName evidence="2">HTH marR-type domain-containing protein</fullName>
    </recommendedName>
</protein>
<dbReference type="Pfam" id="PF12802">
    <property type="entry name" value="MarR_2"/>
    <property type="match status" value="1"/>
</dbReference>
<organism evidence="3 4">
    <name type="scientific">Streptomyces longispororuber</name>
    <dbReference type="NCBI Taxonomy" id="68230"/>
    <lineage>
        <taxon>Bacteria</taxon>
        <taxon>Bacillati</taxon>
        <taxon>Actinomycetota</taxon>
        <taxon>Actinomycetes</taxon>
        <taxon>Kitasatosporales</taxon>
        <taxon>Streptomycetaceae</taxon>
        <taxon>Streptomyces</taxon>
    </lineage>
</organism>
<proteinExistence type="predicted"/>
<dbReference type="Proteomes" id="UP000608024">
    <property type="component" value="Unassembled WGS sequence"/>
</dbReference>
<dbReference type="AlphaFoldDB" id="A0A919DV51"/>
<comment type="caution">
    <text evidence="3">The sequence shown here is derived from an EMBL/GenBank/DDBJ whole genome shotgun (WGS) entry which is preliminary data.</text>
</comment>
<feature type="region of interest" description="Disordered" evidence="1">
    <location>
        <begin position="1"/>
        <end position="73"/>
    </location>
</feature>
<gene>
    <name evidence="3" type="ORF">GCM10018785_58130</name>
</gene>
<dbReference type="SUPFAM" id="SSF46785">
    <property type="entry name" value="Winged helix' DNA-binding domain"/>
    <property type="match status" value="1"/>
</dbReference>
<dbReference type="GO" id="GO:0006950">
    <property type="term" value="P:response to stress"/>
    <property type="evidence" value="ECO:0007669"/>
    <property type="project" value="TreeGrafter"/>
</dbReference>